<proteinExistence type="predicted"/>
<comment type="caution">
    <text evidence="1">The sequence shown here is derived from an EMBL/GenBank/DDBJ whole genome shotgun (WGS) entry which is preliminary data.</text>
</comment>
<protein>
    <submittedName>
        <fullName evidence="1">Uncharacterized protein</fullName>
    </submittedName>
</protein>
<evidence type="ECO:0000313" key="1">
    <source>
        <dbReference type="EMBL" id="KOS37504.1"/>
    </source>
</evidence>
<reference evidence="1 2" key="1">
    <citation type="submission" date="2015-08" db="EMBL/GenBank/DDBJ databases">
        <title>Genome sequencing of Penicillium nordicum.</title>
        <authorList>
            <person name="Nguyen H.D."/>
            <person name="Seifert K.A."/>
        </authorList>
    </citation>
    <scope>NUCLEOTIDE SEQUENCE [LARGE SCALE GENOMIC DNA]</scope>
    <source>
        <strain evidence="1 2">DAOMC 185683</strain>
    </source>
</reference>
<keyword evidence="2" id="KW-1185">Reference proteome</keyword>
<accession>A0A0M8NYC1</accession>
<sequence>MNKVYYIINTNIPSIPPAIYIYSSQICLALLKKEEFMCRVAYLVARRRGWRISPNTHTLWTCWDYFMDSL</sequence>
<evidence type="ECO:0000313" key="2">
    <source>
        <dbReference type="Proteomes" id="UP000037696"/>
    </source>
</evidence>
<organism evidence="1 2">
    <name type="scientific">Penicillium nordicum</name>
    <dbReference type="NCBI Taxonomy" id="229535"/>
    <lineage>
        <taxon>Eukaryota</taxon>
        <taxon>Fungi</taxon>
        <taxon>Dikarya</taxon>
        <taxon>Ascomycota</taxon>
        <taxon>Pezizomycotina</taxon>
        <taxon>Eurotiomycetes</taxon>
        <taxon>Eurotiomycetidae</taxon>
        <taxon>Eurotiales</taxon>
        <taxon>Aspergillaceae</taxon>
        <taxon>Penicillium</taxon>
    </lineage>
</organism>
<dbReference type="Proteomes" id="UP000037696">
    <property type="component" value="Unassembled WGS sequence"/>
</dbReference>
<dbReference type="EMBL" id="LHQQ01000315">
    <property type="protein sequence ID" value="KOS37504.1"/>
    <property type="molecule type" value="Genomic_DNA"/>
</dbReference>
<name>A0A0M8NYC1_9EURO</name>
<gene>
    <name evidence="1" type="ORF">ACN38_g11700</name>
</gene>
<dbReference type="AlphaFoldDB" id="A0A0M8NYC1"/>